<evidence type="ECO:0000313" key="1">
    <source>
        <dbReference type="EMBL" id="QJG66282.1"/>
    </source>
</evidence>
<reference evidence="1 2" key="1">
    <citation type="submission" date="2020-04" db="EMBL/GenBank/DDBJ databases">
        <title>Novel Mycoplasma species detected in Phocoena phocoena (harbor porpoise) from the USA.</title>
        <authorList>
            <person name="Volokhov D.V."/>
        </authorList>
    </citation>
    <scope>NUCLEOTIDE SEQUENCE [LARGE SCALE GENOMIC DNA]</scope>
    <source>
        <strain evidence="1 2">C264-NAS</strain>
    </source>
</reference>
<evidence type="ECO:0008006" key="3">
    <source>
        <dbReference type="Google" id="ProtNLM"/>
    </source>
</evidence>
<protein>
    <recommendedName>
        <fullName evidence="3">Lipoprotein</fullName>
    </recommendedName>
</protein>
<dbReference type="EMBL" id="CP051480">
    <property type="protein sequence ID" value="QJG66282.1"/>
    <property type="molecule type" value="Genomic_DNA"/>
</dbReference>
<dbReference type="KEGG" id="mphn:HGG64_00955"/>
<dbReference type="PROSITE" id="PS51257">
    <property type="entry name" value="PROKAR_LIPOPROTEIN"/>
    <property type="match status" value="1"/>
</dbReference>
<organism evidence="1 2">
    <name type="scientific">Mycoplasma phocoeninasale</name>
    <dbReference type="NCBI Taxonomy" id="2726117"/>
    <lineage>
        <taxon>Bacteria</taxon>
        <taxon>Bacillati</taxon>
        <taxon>Mycoplasmatota</taxon>
        <taxon>Mollicutes</taxon>
        <taxon>Mycoplasmataceae</taxon>
        <taxon>Mycoplasma</taxon>
    </lineage>
</organism>
<accession>A0A858U1K3</accession>
<name>A0A858U1K3_9MOLU</name>
<dbReference type="Proteomes" id="UP000501728">
    <property type="component" value="Chromosome"/>
</dbReference>
<gene>
    <name evidence="1" type="ORF">HGG64_00955</name>
</gene>
<dbReference type="RefSeq" id="WP_169580106.1">
    <property type="nucleotide sequence ID" value="NZ_CP051480.1"/>
</dbReference>
<proteinExistence type="predicted"/>
<keyword evidence="2" id="KW-1185">Reference proteome</keyword>
<evidence type="ECO:0000313" key="2">
    <source>
        <dbReference type="Proteomes" id="UP000501728"/>
    </source>
</evidence>
<sequence length="319" mass="37813">MKKFLQYSLITAAIISPMIVISCTTANSKKRMERELENEYQKILNHTLKINTLFDLRLAKHVTYKDDADNGIALQNEDANFKKVDLPSDFSIEGRTKPVVFYPLPDNPITHDYYPMSSLLHNPINDTNNTDVLFYFINNGEDIFKRMLREPRRSERDFIKHFMPIMKYFTKYKREQLPELSKKIKLDKSKNYVLVIQPQLSFDYEGIIKPNTSKSEVGLFDNKISIVQNLDLQPLYLSPSQALQSTYAYKVNLNFHFLEVKNPQITKDNFKDYISKERHQKINVEKSIFLSSYEENSKFFMWEYRNSHELLSFIFKHKR</sequence>
<dbReference type="AlphaFoldDB" id="A0A858U1K3"/>